<dbReference type="InterPro" id="IPR005818">
    <property type="entry name" value="Histone_H1/H5_H15"/>
</dbReference>
<dbReference type="InterPro" id="IPR036388">
    <property type="entry name" value="WH-like_DNA-bd_sf"/>
</dbReference>
<dbReference type="EMBL" id="KZ613740">
    <property type="protein sequence ID" value="PMD67004.1"/>
    <property type="molecule type" value="Genomic_DNA"/>
</dbReference>
<organism evidence="3 4">
    <name type="scientific">Hyaloscypha bicolor E</name>
    <dbReference type="NCBI Taxonomy" id="1095630"/>
    <lineage>
        <taxon>Eukaryota</taxon>
        <taxon>Fungi</taxon>
        <taxon>Dikarya</taxon>
        <taxon>Ascomycota</taxon>
        <taxon>Pezizomycotina</taxon>
        <taxon>Leotiomycetes</taxon>
        <taxon>Helotiales</taxon>
        <taxon>Hyaloscyphaceae</taxon>
        <taxon>Hyaloscypha</taxon>
        <taxon>Hyaloscypha bicolor</taxon>
    </lineage>
</organism>
<dbReference type="Gene3D" id="1.10.10.10">
    <property type="entry name" value="Winged helix-like DNA-binding domain superfamily/Winged helix DNA-binding domain"/>
    <property type="match status" value="1"/>
</dbReference>
<evidence type="ECO:0000313" key="3">
    <source>
        <dbReference type="EMBL" id="PMD67004.1"/>
    </source>
</evidence>
<feature type="non-terminal residue" evidence="3">
    <location>
        <position position="1"/>
    </location>
</feature>
<dbReference type="Proteomes" id="UP000235371">
    <property type="component" value="Unassembled WGS sequence"/>
</dbReference>
<dbReference type="AlphaFoldDB" id="A0A2J6TVD6"/>
<dbReference type="RefSeq" id="XP_024743908.1">
    <property type="nucleotide sequence ID" value="XM_024873645.1"/>
</dbReference>
<name>A0A2J6TVD6_9HELO</name>
<dbReference type="OrthoDB" id="1110759at2759"/>
<dbReference type="GO" id="GO:0003677">
    <property type="term" value="F:DNA binding"/>
    <property type="evidence" value="ECO:0007669"/>
    <property type="project" value="InterPro"/>
</dbReference>
<sequence>SRIALKKYVKANNKISASDSMFDSLFNRALKSGVEKGVFAQPKGTCLPPLLECHA</sequence>
<dbReference type="SUPFAM" id="SSF46785">
    <property type="entry name" value="Winged helix' DNA-binding domain"/>
    <property type="match status" value="1"/>
</dbReference>
<accession>A0A2J6TVD6</accession>
<evidence type="ECO:0000259" key="2">
    <source>
        <dbReference type="PROSITE" id="PS51504"/>
    </source>
</evidence>
<dbReference type="GO" id="GO:0000786">
    <property type="term" value="C:nucleosome"/>
    <property type="evidence" value="ECO:0007669"/>
    <property type="project" value="InterPro"/>
</dbReference>
<feature type="domain" description="H15" evidence="2">
    <location>
        <begin position="1"/>
        <end position="55"/>
    </location>
</feature>
<evidence type="ECO:0000256" key="1">
    <source>
        <dbReference type="ARBA" id="ARBA00020833"/>
    </source>
</evidence>
<dbReference type="GO" id="GO:0006334">
    <property type="term" value="P:nucleosome assembly"/>
    <property type="evidence" value="ECO:0007669"/>
    <property type="project" value="InterPro"/>
</dbReference>
<keyword evidence="4" id="KW-1185">Reference proteome</keyword>
<evidence type="ECO:0000313" key="4">
    <source>
        <dbReference type="Proteomes" id="UP000235371"/>
    </source>
</evidence>
<dbReference type="Pfam" id="PF00538">
    <property type="entry name" value="Linker_histone"/>
    <property type="match status" value="1"/>
</dbReference>
<gene>
    <name evidence="3" type="ORF">K444DRAFT_516030</name>
</gene>
<dbReference type="PROSITE" id="PS51504">
    <property type="entry name" value="H15"/>
    <property type="match status" value="1"/>
</dbReference>
<dbReference type="InterPro" id="IPR036390">
    <property type="entry name" value="WH_DNA-bd_sf"/>
</dbReference>
<dbReference type="InParanoid" id="A0A2J6TVD6"/>
<protein>
    <recommendedName>
        <fullName evidence="1">Histone H1</fullName>
    </recommendedName>
</protein>
<reference evidence="3 4" key="1">
    <citation type="submission" date="2016-04" db="EMBL/GenBank/DDBJ databases">
        <title>A degradative enzymes factory behind the ericoid mycorrhizal symbiosis.</title>
        <authorList>
            <consortium name="DOE Joint Genome Institute"/>
            <person name="Martino E."/>
            <person name="Morin E."/>
            <person name="Grelet G."/>
            <person name="Kuo A."/>
            <person name="Kohler A."/>
            <person name="Daghino S."/>
            <person name="Barry K."/>
            <person name="Choi C."/>
            <person name="Cichocki N."/>
            <person name="Clum A."/>
            <person name="Copeland A."/>
            <person name="Hainaut M."/>
            <person name="Haridas S."/>
            <person name="Labutti K."/>
            <person name="Lindquist E."/>
            <person name="Lipzen A."/>
            <person name="Khouja H.-R."/>
            <person name="Murat C."/>
            <person name="Ohm R."/>
            <person name="Olson A."/>
            <person name="Spatafora J."/>
            <person name="Veneault-Fourrey C."/>
            <person name="Henrissat B."/>
            <person name="Grigoriev I."/>
            <person name="Martin F."/>
            <person name="Perotto S."/>
        </authorList>
    </citation>
    <scope>NUCLEOTIDE SEQUENCE [LARGE SCALE GENOMIC DNA]</scope>
    <source>
        <strain evidence="3 4">E</strain>
    </source>
</reference>
<dbReference type="GeneID" id="36581725"/>
<dbReference type="STRING" id="1095630.A0A2J6TVD6"/>
<proteinExistence type="predicted"/>